<evidence type="ECO:0000259" key="6">
    <source>
        <dbReference type="PROSITE" id="PS51194"/>
    </source>
</evidence>
<protein>
    <submittedName>
        <fullName evidence="7">DEAD/DEAH box helicase</fullName>
    </submittedName>
</protein>
<dbReference type="GO" id="GO:0005524">
    <property type="term" value="F:ATP binding"/>
    <property type="evidence" value="ECO:0007669"/>
    <property type="project" value="InterPro"/>
</dbReference>
<evidence type="ECO:0000313" key="7">
    <source>
        <dbReference type="EMBL" id="TLP98387.1"/>
    </source>
</evidence>
<comment type="caution">
    <text evidence="7">The sequence shown here is derived from an EMBL/GenBank/DDBJ whole genome shotgun (WGS) entry which is preliminary data.</text>
</comment>
<sequence>MDTRGRAGDIHEQSAVPNPERGPVSTAAGDLANDVFIVSRDHQGPVLRIEAVVAAAVAGKWYERVVLQQHNGDAVATCTCDDSPPGPGAECIHAEATLISSGLVLPPLGPGHRRAEEAPQVEIGTSTHHGDWFDLHITVSIEGEDVDFEALFAALVRDEPMFVLPSGTWFPLDSAELNQLRGIIEEARDLNDPRAPLRINRYQVNLWEELAELDVVSAQQDRWWQAVLRLTDEDQMEELPVPRGLQATMRQYQRFGYSWLSFLYDHGLGGILADEMGLGKTLQTLALIQRVHESTPDAPPFLIVAPTSVMSNWKAEATTFTPELHVTMISATETRRGTELAAAVEGADVVVVSYALFRLEFEEYDALQWCGLVLDEAQMIKNHTSRGYRAAQKLRTPFKLVVTGTPMENNLQELWSLTSIACPGLLGGRKEFARVFRDPIEKERDAEQLARLRRRLKPFLLRRTKDRVAAELPAKHEQVLELELDSEHRRLYDRRLQRERFKVLGLVDDMKANRFEIFRSLTLLRQLALDAELVEEGSAPSAKLSALETLLNEAVGERHQVLVLSQFTRFLGKARQVASSSGITSAYLDGSTTDRAAAIEQFRSGEAPVFFVSLKAGGFGLNLVEADYVVLLDPWWNPAAEEQAIDRAHRIGQTRSVMVYRLVSKNTIEAKVMDLKKSKLDLFNRVLDGSGPADLGQLTAEDIRAIIS</sequence>
<dbReference type="Gene3D" id="3.40.50.300">
    <property type="entry name" value="P-loop containing nucleotide triphosphate hydrolases"/>
    <property type="match status" value="1"/>
</dbReference>
<dbReference type="InterPro" id="IPR001650">
    <property type="entry name" value="Helicase_C-like"/>
</dbReference>
<keyword evidence="7" id="KW-0547">Nucleotide-binding</keyword>
<dbReference type="GO" id="GO:0008270">
    <property type="term" value="F:zinc ion binding"/>
    <property type="evidence" value="ECO:0007669"/>
    <property type="project" value="UniProtKB-KW"/>
</dbReference>
<dbReference type="InterPro" id="IPR049730">
    <property type="entry name" value="SNF2/RAD54-like_C"/>
</dbReference>
<proteinExistence type="predicted"/>
<dbReference type="AlphaFoldDB" id="A0A5R9BCM4"/>
<dbReference type="Proteomes" id="UP000310458">
    <property type="component" value="Unassembled WGS sequence"/>
</dbReference>
<keyword evidence="8" id="KW-1185">Reference proteome</keyword>
<feature type="domain" description="Helicase ATP-binding" evidence="5">
    <location>
        <begin position="261"/>
        <end position="424"/>
    </location>
</feature>
<keyword evidence="1" id="KW-0378">Hydrolase</keyword>
<feature type="domain" description="Helicase C-terminal" evidence="6">
    <location>
        <begin position="546"/>
        <end position="691"/>
    </location>
</feature>
<feature type="domain" description="SWIM-type" evidence="4">
    <location>
        <begin position="63"/>
        <end position="102"/>
    </location>
</feature>
<dbReference type="OrthoDB" id="9760715at2"/>
<reference evidence="7 8" key="1">
    <citation type="submission" date="2019-05" db="EMBL/GenBank/DDBJ databases">
        <title>Nesterenkonia sp. GY074 isolated from the Southern Atlantic Ocean.</title>
        <authorList>
            <person name="Zhang G."/>
        </authorList>
    </citation>
    <scope>NUCLEOTIDE SEQUENCE [LARGE SCALE GENOMIC DNA]</scope>
    <source>
        <strain evidence="7 8">GY074</strain>
    </source>
</reference>
<dbReference type="GO" id="GO:0004386">
    <property type="term" value="F:helicase activity"/>
    <property type="evidence" value="ECO:0007669"/>
    <property type="project" value="UniProtKB-KW"/>
</dbReference>
<dbReference type="SMART" id="SM00490">
    <property type="entry name" value="HELICc"/>
    <property type="match status" value="1"/>
</dbReference>
<dbReference type="InterPro" id="IPR000330">
    <property type="entry name" value="SNF2_N"/>
</dbReference>
<evidence type="ECO:0000313" key="8">
    <source>
        <dbReference type="Proteomes" id="UP000310458"/>
    </source>
</evidence>
<dbReference type="PROSITE" id="PS51194">
    <property type="entry name" value="HELICASE_CTER"/>
    <property type="match status" value="1"/>
</dbReference>
<dbReference type="Pfam" id="PF00176">
    <property type="entry name" value="SNF2-rel_dom"/>
    <property type="match status" value="1"/>
</dbReference>
<dbReference type="InterPro" id="IPR038718">
    <property type="entry name" value="SNF2-like_sf"/>
</dbReference>
<dbReference type="CDD" id="cd18793">
    <property type="entry name" value="SF2_C_SNF"/>
    <property type="match status" value="1"/>
</dbReference>
<dbReference type="InterPro" id="IPR007527">
    <property type="entry name" value="Znf_SWIM"/>
</dbReference>
<organism evidence="7 8">
    <name type="scientific">Nesterenkonia salmonea</name>
    <dbReference type="NCBI Taxonomy" id="1804987"/>
    <lineage>
        <taxon>Bacteria</taxon>
        <taxon>Bacillati</taxon>
        <taxon>Actinomycetota</taxon>
        <taxon>Actinomycetes</taxon>
        <taxon>Micrococcales</taxon>
        <taxon>Micrococcaceae</taxon>
        <taxon>Nesterenkonia</taxon>
    </lineage>
</organism>
<keyword evidence="7" id="KW-0067">ATP-binding</keyword>
<dbReference type="PROSITE" id="PS51192">
    <property type="entry name" value="HELICASE_ATP_BIND_1"/>
    <property type="match status" value="1"/>
</dbReference>
<evidence type="ECO:0000256" key="1">
    <source>
        <dbReference type="ARBA" id="ARBA00022801"/>
    </source>
</evidence>
<accession>A0A5R9BCM4</accession>
<evidence type="ECO:0000256" key="2">
    <source>
        <dbReference type="PROSITE-ProRule" id="PRU00325"/>
    </source>
</evidence>
<evidence type="ECO:0000256" key="3">
    <source>
        <dbReference type="SAM" id="MobiDB-lite"/>
    </source>
</evidence>
<dbReference type="Pfam" id="PF00271">
    <property type="entry name" value="Helicase_C"/>
    <property type="match status" value="1"/>
</dbReference>
<evidence type="ECO:0000259" key="5">
    <source>
        <dbReference type="PROSITE" id="PS51192"/>
    </source>
</evidence>
<dbReference type="InterPro" id="IPR027417">
    <property type="entry name" value="P-loop_NTPase"/>
</dbReference>
<keyword evidence="7" id="KW-0347">Helicase</keyword>
<name>A0A5R9BCM4_9MICC</name>
<keyword evidence="2" id="KW-0862">Zinc</keyword>
<dbReference type="PROSITE" id="PS50966">
    <property type="entry name" value="ZF_SWIM"/>
    <property type="match status" value="1"/>
</dbReference>
<dbReference type="SMART" id="SM00487">
    <property type="entry name" value="DEXDc"/>
    <property type="match status" value="1"/>
</dbReference>
<evidence type="ECO:0000259" key="4">
    <source>
        <dbReference type="PROSITE" id="PS50966"/>
    </source>
</evidence>
<dbReference type="PANTHER" id="PTHR10799">
    <property type="entry name" value="SNF2/RAD54 HELICASE FAMILY"/>
    <property type="match status" value="1"/>
</dbReference>
<dbReference type="InterPro" id="IPR014001">
    <property type="entry name" value="Helicase_ATP-bd"/>
</dbReference>
<keyword evidence="2" id="KW-0863">Zinc-finger</keyword>
<feature type="compositionally biased region" description="Basic and acidic residues" evidence="3">
    <location>
        <begin position="1"/>
        <end position="12"/>
    </location>
</feature>
<dbReference type="EMBL" id="VAVZ01000010">
    <property type="protein sequence ID" value="TLP98387.1"/>
    <property type="molecule type" value="Genomic_DNA"/>
</dbReference>
<keyword evidence="2" id="KW-0479">Metal-binding</keyword>
<gene>
    <name evidence="7" type="ORF">FEF26_05305</name>
</gene>
<dbReference type="Gene3D" id="3.40.50.10810">
    <property type="entry name" value="Tandem AAA-ATPase domain"/>
    <property type="match status" value="1"/>
</dbReference>
<dbReference type="GO" id="GO:0016787">
    <property type="term" value="F:hydrolase activity"/>
    <property type="evidence" value="ECO:0007669"/>
    <property type="project" value="UniProtKB-KW"/>
</dbReference>
<dbReference type="SUPFAM" id="SSF52540">
    <property type="entry name" value="P-loop containing nucleoside triphosphate hydrolases"/>
    <property type="match status" value="2"/>
</dbReference>
<feature type="region of interest" description="Disordered" evidence="3">
    <location>
        <begin position="1"/>
        <end position="27"/>
    </location>
</feature>